<evidence type="ECO:0000256" key="1">
    <source>
        <dbReference type="SAM" id="SignalP"/>
    </source>
</evidence>
<sequence length="138" mass="14941">MRLLRTELIAGRRPTRRRAASASLAAALGLTAALFAAQPAQASLDDCAKYTGTICLFEHSGYNGQLWRQYPAQVEGCRSFVPDAFNDEASFIENRSGRQITVYEHANCTGASKTVKSLTHLELGGTSFNDKASAIKIT</sequence>
<gene>
    <name evidence="2" type="ORF">GCM10009539_70780</name>
</gene>
<feature type="signal peptide" evidence="1">
    <location>
        <begin position="1"/>
        <end position="42"/>
    </location>
</feature>
<keyword evidence="1" id="KW-0732">Signal</keyword>
<dbReference type="Pfam" id="PF03995">
    <property type="entry name" value="Inhibitor_I36"/>
    <property type="match status" value="1"/>
</dbReference>
<dbReference type="EMBL" id="BAAAGX010000032">
    <property type="protein sequence ID" value="GAA0273192.1"/>
    <property type="molecule type" value="Genomic_DNA"/>
</dbReference>
<dbReference type="Gene3D" id="2.60.20.10">
    <property type="entry name" value="Crystallins"/>
    <property type="match status" value="1"/>
</dbReference>
<evidence type="ECO:0000313" key="3">
    <source>
        <dbReference type="Proteomes" id="UP001500967"/>
    </source>
</evidence>
<protein>
    <recommendedName>
        <fullName evidence="4">Peptidase inhibitor family I36</fullName>
    </recommendedName>
</protein>
<proteinExistence type="predicted"/>
<dbReference type="InterPro" id="IPR011024">
    <property type="entry name" value="G_crystallin-like"/>
</dbReference>
<reference evidence="3" key="1">
    <citation type="journal article" date="2019" name="Int. J. Syst. Evol. Microbiol.">
        <title>The Global Catalogue of Microorganisms (GCM) 10K type strain sequencing project: providing services to taxonomists for standard genome sequencing and annotation.</title>
        <authorList>
            <consortium name="The Broad Institute Genomics Platform"/>
            <consortium name="The Broad Institute Genome Sequencing Center for Infectious Disease"/>
            <person name="Wu L."/>
            <person name="Ma J."/>
        </authorList>
    </citation>
    <scope>NUCLEOTIDE SEQUENCE [LARGE SCALE GENOMIC DNA]</scope>
    <source>
        <strain evidence="3">JCM 10425</strain>
    </source>
</reference>
<dbReference type="Proteomes" id="UP001500967">
    <property type="component" value="Unassembled WGS sequence"/>
</dbReference>
<organism evidence="2 3">
    <name type="scientific">Cryptosporangium japonicum</name>
    <dbReference type="NCBI Taxonomy" id="80872"/>
    <lineage>
        <taxon>Bacteria</taxon>
        <taxon>Bacillati</taxon>
        <taxon>Actinomycetota</taxon>
        <taxon>Actinomycetes</taxon>
        <taxon>Cryptosporangiales</taxon>
        <taxon>Cryptosporangiaceae</taxon>
        <taxon>Cryptosporangium</taxon>
    </lineage>
</organism>
<comment type="caution">
    <text evidence="2">The sequence shown here is derived from an EMBL/GenBank/DDBJ whole genome shotgun (WGS) entry which is preliminary data.</text>
</comment>
<accession>A0ABP3EPS7</accession>
<dbReference type="RefSeq" id="WP_344653308.1">
    <property type="nucleotide sequence ID" value="NZ_BAAAGX010000032.1"/>
</dbReference>
<dbReference type="SUPFAM" id="SSF49695">
    <property type="entry name" value="gamma-Crystallin-like"/>
    <property type="match status" value="1"/>
</dbReference>
<feature type="chain" id="PRO_5045124328" description="Peptidase inhibitor family I36" evidence="1">
    <location>
        <begin position="43"/>
        <end position="138"/>
    </location>
</feature>
<evidence type="ECO:0008006" key="4">
    <source>
        <dbReference type="Google" id="ProtNLM"/>
    </source>
</evidence>
<keyword evidence="3" id="KW-1185">Reference proteome</keyword>
<evidence type="ECO:0000313" key="2">
    <source>
        <dbReference type="EMBL" id="GAA0273192.1"/>
    </source>
</evidence>
<name>A0ABP3EPS7_9ACTN</name>